<keyword evidence="3 5" id="KW-0456">Lyase</keyword>
<dbReference type="Pfam" id="PF13378">
    <property type="entry name" value="MR_MLE_C"/>
    <property type="match status" value="1"/>
</dbReference>
<dbReference type="Pfam" id="PF02746">
    <property type="entry name" value="MR_MLE_N"/>
    <property type="match status" value="1"/>
</dbReference>
<dbReference type="InterPro" id="IPR029065">
    <property type="entry name" value="Enolase_C-like"/>
</dbReference>
<dbReference type="SUPFAM" id="SSF54826">
    <property type="entry name" value="Enolase N-terminal domain-like"/>
    <property type="match status" value="1"/>
</dbReference>
<protein>
    <submittedName>
        <fullName evidence="5">Galactonate dehydratase</fullName>
        <ecNumber evidence="5">4.2.1.6</ecNumber>
    </submittedName>
</protein>
<evidence type="ECO:0000313" key="6">
    <source>
        <dbReference type="Proteomes" id="UP000476064"/>
    </source>
</evidence>
<name>A0A6C0G729_9BACL</name>
<accession>A0A6C0G729</accession>
<feature type="domain" description="Mandelate racemase/muconate lactonizing enzyme C-terminal" evidence="4">
    <location>
        <begin position="125"/>
        <end position="230"/>
    </location>
</feature>
<dbReference type="SMART" id="SM00922">
    <property type="entry name" value="MR_MLE"/>
    <property type="match status" value="1"/>
</dbReference>
<dbReference type="InterPro" id="IPR029017">
    <property type="entry name" value="Enolase-like_N"/>
</dbReference>
<keyword evidence="6" id="KW-1185">Reference proteome</keyword>
<dbReference type="EC" id="4.2.1.6" evidence="5"/>
<dbReference type="SFLD" id="SFLDS00001">
    <property type="entry name" value="Enolase"/>
    <property type="match status" value="1"/>
</dbReference>
<dbReference type="GO" id="GO:0008869">
    <property type="term" value="F:galactonate dehydratase activity"/>
    <property type="evidence" value="ECO:0007669"/>
    <property type="project" value="UniProtKB-EC"/>
</dbReference>
<proteinExistence type="predicted"/>
<dbReference type="SUPFAM" id="SSF51604">
    <property type="entry name" value="Enolase C-terminal domain-like"/>
    <property type="match status" value="1"/>
</dbReference>
<evidence type="ECO:0000256" key="2">
    <source>
        <dbReference type="ARBA" id="ARBA00022842"/>
    </source>
</evidence>
<organism evidence="5 6">
    <name type="scientific">Paenibacillus lycopersici</name>
    <dbReference type="NCBI Taxonomy" id="2704462"/>
    <lineage>
        <taxon>Bacteria</taxon>
        <taxon>Bacillati</taxon>
        <taxon>Bacillota</taxon>
        <taxon>Bacilli</taxon>
        <taxon>Bacillales</taxon>
        <taxon>Paenibacillaceae</taxon>
        <taxon>Paenibacillus</taxon>
    </lineage>
</organism>
<keyword evidence="2" id="KW-0460">Magnesium</keyword>
<dbReference type="CDD" id="cd03325">
    <property type="entry name" value="D-galactonate_dehydratase"/>
    <property type="match status" value="1"/>
</dbReference>
<dbReference type="GO" id="GO:0034194">
    <property type="term" value="P:D-galactonate catabolic process"/>
    <property type="evidence" value="ECO:0007669"/>
    <property type="project" value="InterPro"/>
</dbReference>
<dbReference type="FunFam" id="3.30.390.10:FF:000003">
    <property type="entry name" value="D-galactonate dehydratase"/>
    <property type="match status" value="1"/>
</dbReference>
<reference evidence="5 6" key="1">
    <citation type="submission" date="2020-01" db="EMBL/GenBank/DDBJ databases">
        <title>Paenibacillus sp. nov., isolated from tomato rhizosphere.</title>
        <authorList>
            <person name="Weon H.-Y."/>
            <person name="Lee S.A."/>
        </authorList>
    </citation>
    <scope>NUCLEOTIDE SEQUENCE [LARGE SCALE GENOMIC DNA]</scope>
    <source>
        <strain evidence="5 6">12200R-189</strain>
    </source>
</reference>
<dbReference type="GO" id="GO:0046872">
    <property type="term" value="F:metal ion binding"/>
    <property type="evidence" value="ECO:0007669"/>
    <property type="project" value="UniProtKB-KW"/>
</dbReference>
<dbReference type="InterPro" id="IPR013341">
    <property type="entry name" value="Mandelate_racemase_N_dom"/>
</dbReference>
<dbReference type="EMBL" id="CP048209">
    <property type="protein sequence ID" value="QHT62695.1"/>
    <property type="molecule type" value="Genomic_DNA"/>
</dbReference>
<evidence type="ECO:0000256" key="3">
    <source>
        <dbReference type="ARBA" id="ARBA00023239"/>
    </source>
</evidence>
<dbReference type="PANTHER" id="PTHR48080:SF2">
    <property type="entry name" value="D-GALACTONATE DEHYDRATASE"/>
    <property type="match status" value="1"/>
</dbReference>
<dbReference type="Proteomes" id="UP000476064">
    <property type="component" value="Chromosome"/>
</dbReference>
<sequence>MKITDMKLYHVKPRWLFLKIETDEGISGWGEPIVEGRALTVATAVEELKRYLIGEDPLRIEHHWQVMYRGSFYRGGPVLVSAISGIEQALWDIKGKYYNMPVYEMLGGKVREKIRMYSHCGGATPSDMGANAKKKMDAGFGAIKIGVDAPVRQVDTLAFVEKVTSNFAAIREACGSELDIAIDFHGRVSPAMSIRLAAALEPYYPMFIEEPCLPENVDALLRVAQSTSIPIASGERLFTRWGFREALEKGAIAIVQPDLCHAGGIFEGRKIAAMAETHYASIAPHNPLGPISLASCLQLDACTPNFLIQEHPSMAEKWDLGEGYLKQPFQVIDGHIAVPQGPGLGIEIDEEMLIERSYGGDWDTPRLAYEDGSFAEW</sequence>
<dbReference type="Gene3D" id="3.20.20.120">
    <property type="entry name" value="Enolase-like C-terminal domain"/>
    <property type="match status" value="1"/>
</dbReference>
<dbReference type="InterPro" id="IPR013342">
    <property type="entry name" value="Mandelate_racemase_C"/>
</dbReference>
<dbReference type="PANTHER" id="PTHR48080">
    <property type="entry name" value="D-GALACTONATE DEHYDRATASE-RELATED"/>
    <property type="match status" value="1"/>
</dbReference>
<evidence type="ECO:0000259" key="4">
    <source>
        <dbReference type="SMART" id="SM00922"/>
    </source>
</evidence>
<gene>
    <name evidence="5" type="primary">dgoD</name>
    <name evidence="5" type="ORF">GXP70_23755</name>
</gene>
<dbReference type="InterPro" id="IPR036849">
    <property type="entry name" value="Enolase-like_C_sf"/>
</dbReference>
<evidence type="ECO:0000313" key="5">
    <source>
        <dbReference type="EMBL" id="QHT62695.1"/>
    </source>
</evidence>
<evidence type="ECO:0000256" key="1">
    <source>
        <dbReference type="ARBA" id="ARBA00022723"/>
    </source>
</evidence>
<keyword evidence="1" id="KW-0479">Metal-binding</keyword>
<dbReference type="SFLD" id="SFLDG00179">
    <property type="entry name" value="mandelate_racemase"/>
    <property type="match status" value="1"/>
</dbReference>
<dbReference type="NCBIfam" id="NF010624">
    <property type="entry name" value="PRK14017.1"/>
    <property type="match status" value="1"/>
</dbReference>
<dbReference type="RefSeq" id="WP_162359126.1">
    <property type="nucleotide sequence ID" value="NZ_CP048209.1"/>
</dbReference>
<dbReference type="KEGG" id="plyc:GXP70_23755"/>
<dbReference type="Gene3D" id="3.30.390.10">
    <property type="entry name" value="Enolase-like, N-terminal domain"/>
    <property type="match status" value="1"/>
</dbReference>
<dbReference type="InterPro" id="IPR034593">
    <property type="entry name" value="DgoD-like"/>
</dbReference>
<dbReference type="AlphaFoldDB" id="A0A6C0G729"/>
<dbReference type="InterPro" id="IPR023592">
    <property type="entry name" value="Galactonate_deHydtase"/>
</dbReference>